<proteinExistence type="predicted"/>
<name>A0A9X1PKW6_9BACT</name>
<accession>A0A9X1PKW6</accession>
<dbReference type="EMBL" id="JAJTTC010000004">
    <property type="protein sequence ID" value="MCF0063292.1"/>
    <property type="molecule type" value="Genomic_DNA"/>
</dbReference>
<dbReference type="AlphaFoldDB" id="A0A9X1PKW6"/>
<gene>
    <name evidence="1" type="ORF">LXM26_17415</name>
</gene>
<protein>
    <recommendedName>
        <fullName evidence="3">HEPN domain-containing protein</fullName>
    </recommendedName>
</protein>
<comment type="caution">
    <text evidence="1">The sequence shown here is derived from an EMBL/GenBank/DDBJ whole genome shotgun (WGS) entry which is preliminary data.</text>
</comment>
<dbReference type="Proteomes" id="UP001139000">
    <property type="component" value="Unassembled WGS sequence"/>
</dbReference>
<dbReference type="RefSeq" id="WP_234656305.1">
    <property type="nucleotide sequence ID" value="NZ_CP094997.1"/>
</dbReference>
<evidence type="ECO:0000313" key="1">
    <source>
        <dbReference type="EMBL" id="MCF0063292.1"/>
    </source>
</evidence>
<keyword evidence="2" id="KW-1185">Reference proteome</keyword>
<evidence type="ECO:0008006" key="3">
    <source>
        <dbReference type="Google" id="ProtNLM"/>
    </source>
</evidence>
<reference evidence="1" key="1">
    <citation type="submission" date="2021-12" db="EMBL/GenBank/DDBJ databases">
        <title>Novel species in genus Dyadobacter.</title>
        <authorList>
            <person name="Ma C."/>
        </authorList>
    </citation>
    <scope>NUCLEOTIDE SEQUENCE</scope>
    <source>
        <strain evidence="1">LJ419</strain>
    </source>
</reference>
<organism evidence="1 2">
    <name type="scientific">Dyadobacter chenwenxiniae</name>
    <dbReference type="NCBI Taxonomy" id="2906456"/>
    <lineage>
        <taxon>Bacteria</taxon>
        <taxon>Pseudomonadati</taxon>
        <taxon>Bacteroidota</taxon>
        <taxon>Cytophagia</taxon>
        <taxon>Cytophagales</taxon>
        <taxon>Spirosomataceae</taxon>
        <taxon>Dyadobacter</taxon>
    </lineage>
</organism>
<dbReference type="Gene3D" id="1.20.120.330">
    <property type="entry name" value="Nucleotidyltransferases domain 2"/>
    <property type="match status" value="1"/>
</dbReference>
<sequence length="145" mass="16442">MATALQLKTLANERILEAEVLLENSKHAGVFYLAGYAIEFALKAVICSRLDVEMFDQSRNSNQKDISPKVSSAFLTHNLTDLLILSGLKREFNIKKISDSGFAAAWSEVSQWSEQRRYDFGCTEQAANDFLSHSKTLLAWIRNHW</sequence>
<evidence type="ECO:0000313" key="2">
    <source>
        <dbReference type="Proteomes" id="UP001139000"/>
    </source>
</evidence>